<evidence type="ECO:0000313" key="2">
    <source>
        <dbReference type="Proteomes" id="UP001470230"/>
    </source>
</evidence>
<comment type="caution">
    <text evidence="1">The sequence shown here is derived from an EMBL/GenBank/DDBJ whole genome shotgun (WGS) entry which is preliminary data.</text>
</comment>
<sequence>MSNQGFPKHLISGRWIKSQEAATVQEATTEVNNKKTNESEKVVLKEDDINELIVQMESETQKHRYLKIFHKGKELSRLASNNGVTTIKASFIIIIDTFKLQR</sequence>
<proteinExistence type="predicted"/>
<dbReference type="Proteomes" id="UP001470230">
    <property type="component" value="Unassembled WGS sequence"/>
</dbReference>
<accession>A0ABR2KRH3</accession>
<gene>
    <name evidence="1" type="ORF">M9Y10_022167</name>
</gene>
<protein>
    <submittedName>
        <fullName evidence="1">Uncharacterized protein</fullName>
    </submittedName>
</protein>
<reference evidence="1 2" key="1">
    <citation type="submission" date="2024-04" db="EMBL/GenBank/DDBJ databases">
        <title>Tritrichomonas musculus Genome.</title>
        <authorList>
            <person name="Alves-Ferreira E."/>
            <person name="Grigg M."/>
            <person name="Lorenzi H."/>
            <person name="Galac M."/>
        </authorList>
    </citation>
    <scope>NUCLEOTIDE SEQUENCE [LARGE SCALE GENOMIC DNA]</scope>
    <source>
        <strain evidence="1 2">EAF2021</strain>
    </source>
</reference>
<dbReference type="EMBL" id="JAPFFF010000003">
    <property type="protein sequence ID" value="KAK8893738.1"/>
    <property type="molecule type" value="Genomic_DNA"/>
</dbReference>
<evidence type="ECO:0000313" key="1">
    <source>
        <dbReference type="EMBL" id="KAK8893738.1"/>
    </source>
</evidence>
<keyword evidence="2" id="KW-1185">Reference proteome</keyword>
<name>A0ABR2KRH3_9EUKA</name>
<organism evidence="1 2">
    <name type="scientific">Tritrichomonas musculus</name>
    <dbReference type="NCBI Taxonomy" id="1915356"/>
    <lineage>
        <taxon>Eukaryota</taxon>
        <taxon>Metamonada</taxon>
        <taxon>Parabasalia</taxon>
        <taxon>Tritrichomonadida</taxon>
        <taxon>Tritrichomonadidae</taxon>
        <taxon>Tritrichomonas</taxon>
    </lineage>
</organism>